<dbReference type="Proteomes" id="UP000541610">
    <property type="component" value="Unassembled WGS sequence"/>
</dbReference>
<dbReference type="Pfam" id="PF00135">
    <property type="entry name" value="COesterase"/>
    <property type="match status" value="2"/>
</dbReference>
<dbReference type="InterPro" id="IPR002018">
    <property type="entry name" value="CarbesteraseB"/>
</dbReference>
<dbReference type="OrthoDB" id="423410at2759"/>
<organism evidence="5 6">
    <name type="scientific">Perkinsus olseni</name>
    <name type="common">Perkinsus atlanticus</name>
    <dbReference type="NCBI Taxonomy" id="32597"/>
    <lineage>
        <taxon>Eukaryota</taxon>
        <taxon>Sar</taxon>
        <taxon>Alveolata</taxon>
        <taxon>Perkinsozoa</taxon>
        <taxon>Perkinsea</taxon>
        <taxon>Perkinsida</taxon>
        <taxon>Perkinsidae</taxon>
        <taxon>Perkinsus</taxon>
    </lineage>
</organism>
<evidence type="ECO:0000256" key="3">
    <source>
        <dbReference type="SAM" id="SignalP"/>
    </source>
</evidence>
<evidence type="ECO:0000256" key="2">
    <source>
        <dbReference type="ARBA" id="ARBA00022801"/>
    </source>
</evidence>
<evidence type="ECO:0000313" key="5">
    <source>
        <dbReference type="EMBL" id="KAF4688882.1"/>
    </source>
</evidence>
<dbReference type="PROSITE" id="PS00122">
    <property type="entry name" value="CARBOXYLESTERASE_B_1"/>
    <property type="match status" value="2"/>
</dbReference>
<reference evidence="5 6" key="1">
    <citation type="submission" date="2020-04" db="EMBL/GenBank/DDBJ databases">
        <title>Perkinsus olseni comparative genomics.</title>
        <authorList>
            <person name="Bogema D.R."/>
        </authorList>
    </citation>
    <scope>NUCLEOTIDE SEQUENCE [LARGE SCALE GENOMIC DNA]</scope>
    <source>
        <strain evidence="5">00978-12</strain>
    </source>
</reference>
<dbReference type="AlphaFoldDB" id="A0A7J6NYA9"/>
<feature type="domain" description="Carboxylesterase type B" evidence="4">
    <location>
        <begin position="21"/>
        <end position="566"/>
    </location>
</feature>
<dbReference type="InterPro" id="IPR019826">
    <property type="entry name" value="Carboxylesterase_B_AS"/>
</dbReference>
<dbReference type="PANTHER" id="PTHR11559">
    <property type="entry name" value="CARBOXYLESTERASE"/>
    <property type="match status" value="1"/>
</dbReference>
<name>A0A7J6NYA9_PEROL</name>
<dbReference type="GO" id="GO:0016787">
    <property type="term" value="F:hydrolase activity"/>
    <property type="evidence" value="ECO:0007669"/>
    <property type="project" value="UniProtKB-KW"/>
</dbReference>
<dbReference type="SUPFAM" id="SSF53474">
    <property type="entry name" value="alpha/beta-Hydrolases"/>
    <property type="match status" value="2"/>
</dbReference>
<feature type="signal peptide" evidence="3">
    <location>
        <begin position="1"/>
        <end position="23"/>
    </location>
</feature>
<feature type="domain" description="Carboxylesterase type B" evidence="4">
    <location>
        <begin position="765"/>
        <end position="1082"/>
    </location>
</feature>
<dbReference type="PROSITE" id="PS00941">
    <property type="entry name" value="CARBOXYLESTERASE_B_2"/>
    <property type="match status" value="1"/>
</dbReference>
<keyword evidence="3" id="KW-0732">Signal</keyword>
<evidence type="ECO:0000313" key="6">
    <source>
        <dbReference type="Proteomes" id="UP000541610"/>
    </source>
</evidence>
<accession>A0A7J6NYA9</accession>
<dbReference type="InterPro" id="IPR050309">
    <property type="entry name" value="Type-B_Carboxylest/Lipase"/>
</dbReference>
<proteinExistence type="inferred from homology"/>
<dbReference type="InterPro" id="IPR019819">
    <property type="entry name" value="Carboxylesterase_B_CS"/>
</dbReference>
<dbReference type="Gene3D" id="3.40.50.1820">
    <property type="entry name" value="alpha/beta hydrolase"/>
    <property type="match status" value="3"/>
</dbReference>
<feature type="chain" id="PRO_5029641245" description="Carboxylesterase type B domain-containing protein" evidence="3">
    <location>
        <begin position="24"/>
        <end position="1218"/>
    </location>
</feature>
<keyword evidence="2" id="KW-0378">Hydrolase</keyword>
<sequence>MRIALLPPIILLSAATDFQPVQIANGPISGLVTKQNTSLQQPIIQDVEAFFGIRYAEPPVGQLRFRPPQPYTSENWTFTRPMVTPGSICFQVSSGLLGNFGNVTGQEDCLFLNVHRPSTARHGSSKLPVMFWIHGGGYVNGDGLLNNSTALAATHDVIVVTLNYRLGHLGFFGSQRSLSEEGTTGNWGALDTQLGLKWVQQNIEAFGGDKNRVLLFGHSAGACTVMWHLAAPGSKGLFHSAIMQSGTTSTPMLFQNSTDAFRYYDWVASELAGCKDGNDLVCLRRVSPQGFVIPDGIRFDPDRAPTWASPSFPNLPIGPIIDGTTLPDDPLRVVENGNHNDVPSVIGFTRDEGSFFGFLLPGLVPSVELTLGEQGFQRSVNYFLQNDTASQEVETFYPPKAYASVYGPDNGPFQRAAYFIRDSSFHCSGRRLAEALRKKGKSPTWMYSFDKPDLFGSLATFNLGTLSPTFGNLTVGQLGTYHSADLAFVFKEFGEDPANFSQPGLSLLSADTFMAHPPRERGDTFHHVSDVISCMWAHMAAHGTPTGLRQYCPGLPNGSIPPWLPYNSSLNGSGAQGAYMHIGDVLSMQSWRPNNLYPDNEMPSIELCQWWDEHPFGFHDLRADIQTTTTTTLPVGPSQPTFSAQRQACYGVFELLAGKGFAGFSRMGQSLALLAAKQAKRASLALPEPPVQIANGPISGLVTKQNTSLQQPIIQDVEAFLGIRYAEPPEDCLYLNVFRPSTAQGGRSKLPVMFWIHDGGYVNEEGTTGDWGALDTQLGLKWVQENIEAFGGDKNRVLLFGHSAGACTVMWHLAAPGSKGLFHSAIMQSGTTSTPMLFQNSTDAFTYYDWVASELAGCKDGNDLVCLRRVGPQGFAIPDGIRFDPGRAPTWASSFFPNLPVGPIIDGTTLPDNPLRIVENGNHNDGPLVIGFTRDEGSFIGFLLPGLVPGDELTLGEQGFQRTVNHFLQNDTASQEVETFYPPKAYASVYGPDNGPFQRAAYFIRDSFFHCSGRRLAEALRKTGKSPTWMYFFDKPDLFGSLATLNLGTLSPTFGNLTVGQLGTYHSADLAFVFKEFGEDPANFSQPGLSLLSADTFMAHSPRELGDTFHHVSDAISCMWAHMAAHGTPTGLRVASCDNTAQGYRMDLSLPGCPTTLASMAPRLKEPACTLAMCSACSHGDSTTSTPIMRCRRLNYVSGGMNTRLDSTICVPTFRQVV</sequence>
<comment type="similarity">
    <text evidence="1">Belongs to the type-B carboxylesterase/lipase family.</text>
</comment>
<evidence type="ECO:0000259" key="4">
    <source>
        <dbReference type="Pfam" id="PF00135"/>
    </source>
</evidence>
<dbReference type="EMBL" id="JABANP010000139">
    <property type="protein sequence ID" value="KAF4688882.1"/>
    <property type="molecule type" value="Genomic_DNA"/>
</dbReference>
<evidence type="ECO:0000256" key="1">
    <source>
        <dbReference type="ARBA" id="ARBA00005964"/>
    </source>
</evidence>
<gene>
    <name evidence="5" type="ORF">FOZ60_002256</name>
</gene>
<dbReference type="InterPro" id="IPR029058">
    <property type="entry name" value="AB_hydrolase_fold"/>
</dbReference>
<protein>
    <recommendedName>
        <fullName evidence="4">Carboxylesterase type B domain-containing protein</fullName>
    </recommendedName>
</protein>
<comment type="caution">
    <text evidence="5">The sequence shown here is derived from an EMBL/GenBank/DDBJ whole genome shotgun (WGS) entry which is preliminary data.</text>
</comment>